<proteinExistence type="predicted"/>
<dbReference type="SUPFAM" id="SSF50630">
    <property type="entry name" value="Acid proteases"/>
    <property type="match status" value="1"/>
</dbReference>
<keyword evidence="2" id="KW-0378">Hydrolase</keyword>
<organism evidence="2 3">
    <name type="scientific">Scytonema hofmannii FACHB-248</name>
    <dbReference type="NCBI Taxonomy" id="1842502"/>
    <lineage>
        <taxon>Bacteria</taxon>
        <taxon>Bacillati</taxon>
        <taxon>Cyanobacteriota</taxon>
        <taxon>Cyanophyceae</taxon>
        <taxon>Nostocales</taxon>
        <taxon>Scytonemataceae</taxon>
        <taxon>Scytonema</taxon>
    </lineage>
</organism>
<name>A0ABR8GRP5_9CYAN</name>
<keyword evidence="3" id="KW-1185">Reference proteome</keyword>
<dbReference type="Proteomes" id="UP000660380">
    <property type="component" value="Unassembled WGS sequence"/>
</dbReference>
<dbReference type="GO" id="GO:0008233">
    <property type="term" value="F:peptidase activity"/>
    <property type="evidence" value="ECO:0007669"/>
    <property type="project" value="UniProtKB-KW"/>
</dbReference>
<dbReference type="RefSeq" id="WP_029634076.1">
    <property type="nucleotide sequence ID" value="NZ_JACJTA010000029.1"/>
</dbReference>
<evidence type="ECO:0000313" key="3">
    <source>
        <dbReference type="Proteomes" id="UP000660380"/>
    </source>
</evidence>
<dbReference type="PANTHER" id="PTHR38037:SF2">
    <property type="entry name" value="ATP-DEPENDENT ZINC PROTEASE DOMAIN-CONTAINING PROTEIN-RELATED"/>
    <property type="match status" value="1"/>
</dbReference>
<dbReference type="EMBL" id="JACJTA010000029">
    <property type="protein sequence ID" value="MBD2605813.1"/>
    <property type="molecule type" value="Genomic_DNA"/>
</dbReference>
<evidence type="ECO:0000259" key="1">
    <source>
        <dbReference type="Pfam" id="PF05618"/>
    </source>
</evidence>
<dbReference type="Gene3D" id="2.40.70.10">
    <property type="entry name" value="Acid Proteases"/>
    <property type="match status" value="1"/>
</dbReference>
<evidence type="ECO:0000313" key="2">
    <source>
        <dbReference type="EMBL" id="MBD2605813.1"/>
    </source>
</evidence>
<comment type="caution">
    <text evidence="2">The sequence shown here is derived from an EMBL/GenBank/DDBJ whole genome shotgun (WGS) entry which is preliminary data.</text>
</comment>
<dbReference type="PANTHER" id="PTHR38037">
    <property type="entry name" value="ZN_PROTEASE DOMAIN-CONTAINING PROTEIN"/>
    <property type="match status" value="1"/>
</dbReference>
<keyword evidence="2" id="KW-0645">Protease</keyword>
<gene>
    <name evidence="2" type="ORF">H6G81_15130</name>
</gene>
<dbReference type="PROSITE" id="PS51257">
    <property type="entry name" value="PROKAR_LIPOPROTEIN"/>
    <property type="match status" value="1"/>
</dbReference>
<sequence>MKNRFKLDTPYPSKAIFFVIFITLLFGAGCSLQKTQAVNSSEQETKTVGWVEKVIIPGVEKEVKAKLDTGATTTSINAEILEKPDNKSESGGMIKFRFRDGKKNGEVFERPIVRWVQIKSREGADIRRPVVGMKFCIAGRWIEEEVNLADRQDFNYPVLIGRNMLKEGKLAVDSSATFTAQPSCATQEAQ</sequence>
<feature type="domain" description="Retropepsin-like aspartic endopeptidase" evidence="1">
    <location>
        <begin position="48"/>
        <end position="181"/>
    </location>
</feature>
<accession>A0ABR8GRP5</accession>
<dbReference type="InterPro" id="IPR021109">
    <property type="entry name" value="Peptidase_aspartic_dom_sf"/>
</dbReference>
<reference evidence="2 3" key="1">
    <citation type="journal article" date="2020" name="ISME J.">
        <title>Comparative genomics reveals insights into cyanobacterial evolution and habitat adaptation.</title>
        <authorList>
            <person name="Chen M.Y."/>
            <person name="Teng W.K."/>
            <person name="Zhao L."/>
            <person name="Hu C.X."/>
            <person name="Zhou Y.K."/>
            <person name="Han B.P."/>
            <person name="Song L.R."/>
            <person name="Shu W.S."/>
        </authorList>
    </citation>
    <scope>NUCLEOTIDE SEQUENCE [LARGE SCALE GENOMIC DNA]</scope>
    <source>
        <strain evidence="2 3">FACHB-248</strain>
    </source>
</reference>
<dbReference type="GO" id="GO:0006508">
    <property type="term" value="P:proteolysis"/>
    <property type="evidence" value="ECO:0007669"/>
    <property type="project" value="UniProtKB-KW"/>
</dbReference>
<dbReference type="InterPro" id="IPR008503">
    <property type="entry name" value="Asp_endopeptidase"/>
</dbReference>
<protein>
    <submittedName>
        <fullName evidence="2">ATP-dependent zinc protease</fullName>
    </submittedName>
</protein>
<dbReference type="Pfam" id="PF05618">
    <property type="entry name" value="Zn_protease"/>
    <property type="match status" value="1"/>
</dbReference>